<comment type="catalytic activity">
    <reaction evidence="1">
        <text>an N-(ADP-alpha-D-ribosyl)-thymidine in DNA + H2O = a thymidine in DNA + ADP-D-ribose</text>
        <dbReference type="Rhea" id="RHEA:71655"/>
        <dbReference type="Rhea" id="RHEA-COMP:13556"/>
        <dbReference type="Rhea" id="RHEA-COMP:18051"/>
        <dbReference type="ChEBI" id="CHEBI:15377"/>
        <dbReference type="ChEBI" id="CHEBI:57967"/>
        <dbReference type="ChEBI" id="CHEBI:137386"/>
        <dbReference type="ChEBI" id="CHEBI:191199"/>
    </reaction>
    <physiologicalReaction direction="left-to-right" evidence="1">
        <dbReference type="Rhea" id="RHEA:71656"/>
    </physiologicalReaction>
</comment>
<evidence type="ECO:0000256" key="1">
    <source>
        <dbReference type="ARBA" id="ARBA00035885"/>
    </source>
</evidence>
<dbReference type="InterPro" id="IPR050892">
    <property type="entry name" value="ADP-ribose_metab_enzymes"/>
</dbReference>
<sequence length="357" mass="40371">MITYTTGNLLEAKAEALVNTVNTVGVMGKGIALMFKERFAENFRLYAAACKAKEVKTGKMFVTQVNELTGSRWIINFPTKEHWRSPSKMAWIVEGLQDLRRFLIDKQVQSVAIPPLGTGNGGLEWSLVKEQIEAILGDLNVDILVYEPTKQYQNVAKRKGVEKLTPARALIAELVRRYWVLGIECSLLEIQKLAWFLERAIERYNPDNNPLELQFTPHWYGPYANRLAHLLNNLDGSYLHCKMRISDAGPLEPIWFDESRLKLVQGYLKSEGKDYMQALESTAALIDGFESPFGMELLATVDWLLTKEGVAPTVPALREGIRQWRGDPGAAERKAKLFDDRVLGIALERLKTFSQAV</sequence>
<keyword evidence="4" id="KW-1185">Reference proteome</keyword>
<comment type="caution">
    <text evidence="3">The sequence shown here is derived from an EMBL/GenBank/DDBJ whole genome shotgun (WGS) entry which is preliminary data.</text>
</comment>
<evidence type="ECO:0000313" key="3">
    <source>
        <dbReference type="EMBL" id="TVM19170.1"/>
    </source>
</evidence>
<dbReference type="OrthoDB" id="9780211at2"/>
<dbReference type="SMART" id="SM00506">
    <property type="entry name" value="A1pp"/>
    <property type="match status" value="1"/>
</dbReference>
<dbReference type="RefSeq" id="WP_144301529.1">
    <property type="nucleotide sequence ID" value="NZ_QMIE01000002.1"/>
</dbReference>
<proteinExistence type="predicted"/>
<dbReference type="CDD" id="cd02901">
    <property type="entry name" value="Macro_Poa1p-like"/>
    <property type="match status" value="1"/>
</dbReference>
<dbReference type="EMBL" id="QMIE01000002">
    <property type="protein sequence ID" value="TVM19170.1"/>
    <property type="molecule type" value="Genomic_DNA"/>
</dbReference>
<dbReference type="Proteomes" id="UP000448292">
    <property type="component" value="Unassembled WGS sequence"/>
</dbReference>
<dbReference type="InterPro" id="IPR002589">
    <property type="entry name" value="Macro_dom"/>
</dbReference>
<dbReference type="InterPro" id="IPR043472">
    <property type="entry name" value="Macro_dom-like"/>
</dbReference>
<evidence type="ECO:0000313" key="4">
    <source>
        <dbReference type="Proteomes" id="UP000448292"/>
    </source>
</evidence>
<dbReference type="GO" id="GO:0140291">
    <property type="term" value="P:peptidyl-glutamate ADP-deribosylation"/>
    <property type="evidence" value="ECO:0007669"/>
    <property type="project" value="TreeGrafter"/>
</dbReference>
<dbReference type="Pfam" id="PF01661">
    <property type="entry name" value="Macro"/>
    <property type="match status" value="1"/>
</dbReference>
<dbReference type="PANTHER" id="PTHR12521:SF0">
    <property type="entry name" value="ADP-RIBOSE GLYCOHYDROLASE OARD1"/>
    <property type="match status" value="1"/>
</dbReference>
<accession>A0A7M3MIF7</accession>
<evidence type="ECO:0000259" key="2">
    <source>
        <dbReference type="PROSITE" id="PS51154"/>
    </source>
</evidence>
<dbReference type="PANTHER" id="PTHR12521">
    <property type="entry name" value="PROTEIN C6ORF130"/>
    <property type="match status" value="1"/>
</dbReference>
<dbReference type="AlphaFoldDB" id="A0A7M3MIF7"/>
<dbReference type="SUPFAM" id="SSF52949">
    <property type="entry name" value="Macro domain-like"/>
    <property type="match status" value="1"/>
</dbReference>
<protein>
    <submittedName>
        <fullName evidence="3">Appr-1-p processing protein</fullName>
    </submittedName>
</protein>
<dbReference type="Gene3D" id="3.40.220.10">
    <property type="entry name" value="Leucine Aminopeptidase, subunit E, domain 1"/>
    <property type="match status" value="1"/>
</dbReference>
<feature type="domain" description="Macro" evidence="2">
    <location>
        <begin position="1"/>
        <end position="154"/>
    </location>
</feature>
<gene>
    <name evidence="3" type="ORF">DPQ33_02085</name>
</gene>
<dbReference type="PROSITE" id="PS51154">
    <property type="entry name" value="MACRO"/>
    <property type="match status" value="1"/>
</dbReference>
<reference evidence="3 4" key="1">
    <citation type="submission" date="2018-06" db="EMBL/GenBank/DDBJ databases">
        <title>Complete genome of Desulfovibrio indonesiensis P37SLT.</title>
        <authorList>
            <person name="Crispim J.S."/>
            <person name="Vidigal P.M.P."/>
            <person name="Silva L.C.F."/>
            <person name="Laguardia C.N."/>
            <person name="Araujo L.C."/>
            <person name="Dias R.S."/>
            <person name="Sousa M.P."/>
            <person name="Paula S.O."/>
            <person name="Silva C."/>
        </authorList>
    </citation>
    <scope>NUCLEOTIDE SEQUENCE [LARGE SCALE GENOMIC DNA]</scope>
    <source>
        <strain evidence="3 4">P37SLT</strain>
    </source>
</reference>
<organism evidence="3 4">
    <name type="scientific">Oceanidesulfovibrio indonesiensis</name>
    <dbReference type="NCBI Taxonomy" id="54767"/>
    <lineage>
        <taxon>Bacteria</taxon>
        <taxon>Pseudomonadati</taxon>
        <taxon>Thermodesulfobacteriota</taxon>
        <taxon>Desulfovibrionia</taxon>
        <taxon>Desulfovibrionales</taxon>
        <taxon>Desulfovibrionaceae</taxon>
        <taxon>Oceanidesulfovibrio</taxon>
    </lineage>
</organism>
<name>A0A7M3MIF7_9BACT</name>